<dbReference type="InterPro" id="IPR036286">
    <property type="entry name" value="LexA/Signal_pep-like_sf"/>
</dbReference>
<reference evidence="2" key="1">
    <citation type="submission" date="2016-10" db="EMBL/GenBank/DDBJ databases">
        <authorList>
            <person name="Varghese N."/>
            <person name="Submissions S."/>
        </authorList>
    </citation>
    <scope>NUCLEOTIDE SEQUENCE [LARGE SCALE GENOMIC DNA]</scope>
    <source>
        <strain evidence="2">LMG 26383,CCUG 61248,R- 45681</strain>
    </source>
</reference>
<dbReference type="STRING" id="1036779.SAMN04515666_101320"/>
<dbReference type="Gene3D" id="2.10.109.10">
    <property type="entry name" value="Umud Fragment, subunit A"/>
    <property type="match status" value="1"/>
</dbReference>
<gene>
    <name evidence="1" type="ORF">SAMN04515666_101320</name>
</gene>
<evidence type="ECO:0008006" key="3">
    <source>
        <dbReference type="Google" id="ProtNLM"/>
    </source>
</evidence>
<dbReference type="Proteomes" id="UP000199664">
    <property type="component" value="Unassembled WGS sequence"/>
</dbReference>
<sequence>MARRPINRTETREALKSAQWDWLQVVKGRTGWTPTRIARESGLTPTTILRFDNRDPKYPNALSAQTMSQIAQGTGVAVTADLLGEHAASPPMQLREGEAAPYRAEAADPLESAIRAMTNGRNGLDPWVLRSLALVEAGYLPGDVLMVDLNMEPRAGDIVCAQLYRWAEKKAETVFRLFEAPSFLLTASRDPALRKPVMVDDDNTVIKGVVTCMLRRRAA</sequence>
<organism evidence="1 2">
    <name type="scientific">Bosea lupini</name>
    <dbReference type="NCBI Taxonomy" id="1036779"/>
    <lineage>
        <taxon>Bacteria</taxon>
        <taxon>Pseudomonadati</taxon>
        <taxon>Pseudomonadota</taxon>
        <taxon>Alphaproteobacteria</taxon>
        <taxon>Hyphomicrobiales</taxon>
        <taxon>Boseaceae</taxon>
        <taxon>Bosea</taxon>
    </lineage>
</organism>
<evidence type="ECO:0000313" key="1">
    <source>
        <dbReference type="EMBL" id="SEK35953.1"/>
    </source>
</evidence>
<dbReference type="RefSeq" id="WP_091829106.1">
    <property type="nucleotide sequence ID" value="NZ_FOAN01000001.1"/>
</dbReference>
<dbReference type="SUPFAM" id="SSF51306">
    <property type="entry name" value="LexA/Signal peptidase"/>
    <property type="match status" value="1"/>
</dbReference>
<name>A0A1H7GCH0_9HYPH</name>
<keyword evidence="2" id="KW-1185">Reference proteome</keyword>
<accession>A0A1H7GCH0</accession>
<protein>
    <recommendedName>
        <fullName evidence="3">SOS-response transcriptional repressor LexA (RecA-mediated autopeptidase)</fullName>
    </recommendedName>
</protein>
<evidence type="ECO:0000313" key="2">
    <source>
        <dbReference type="Proteomes" id="UP000199664"/>
    </source>
</evidence>
<dbReference type="EMBL" id="FOAN01000001">
    <property type="protein sequence ID" value="SEK35953.1"/>
    <property type="molecule type" value="Genomic_DNA"/>
</dbReference>
<dbReference type="AlphaFoldDB" id="A0A1H7GCH0"/>
<dbReference type="OrthoDB" id="8101354at2"/>
<proteinExistence type="predicted"/>